<keyword evidence="5" id="KW-1185">Reference proteome</keyword>
<reference evidence="3 5" key="2">
    <citation type="submission" date="2017-12" db="EMBL/GenBank/DDBJ databases">
        <title>Comparative Functional Genomics of Dry Heat Resistant strains isolated from the Viking Spacecraft.</title>
        <authorList>
            <person name="Seuylemezian A."/>
            <person name="Cooper K."/>
            <person name="Vaishampayan P."/>
        </authorList>
    </citation>
    <scope>NUCLEOTIDE SEQUENCE [LARGE SCALE GENOMIC DNA]</scope>
    <source>
        <strain evidence="3 5">ATCC 29669</strain>
    </source>
</reference>
<dbReference type="OrthoDB" id="2936863at2"/>
<dbReference type="Proteomes" id="UP000234951">
    <property type="component" value="Unassembled WGS sequence"/>
</dbReference>
<evidence type="ECO:0000313" key="3">
    <source>
        <dbReference type="EMBL" id="PLR89514.1"/>
    </source>
</evidence>
<dbReference type="EMBL" id="PGVA01000066">
    <property type="protein sequence ID" value="PLR79968.1"/>
    <property type="molecule type" value="Genomic_DNA"/>
</dbReference>
<dbReference type="Proteomes" id="UP000235114">
    <property type="component" value="Unassembled WGS sequence"/>
</dbReference>
<name>A0A2N5GGU6_9BACI</name>
<proteinExistence type="predicted"/>
<sequence length="68" mass="8263">MENNQLLEDTVTVLSMENEKLKRKYFFSTKENYQLKKDIKEANEEISILELEYKRLTLMLAKYDRGRK</sequence>
<dbReference type="EMBL" id="PGVD01000081">
    <property type="protein sequence ID" value="PLR89514.1"/>
    <property type="molecule type" value="Genomic_DNA"/>
</dbReference>
<dbReference type="AlphaFoldDB" id="A0A2N5GGU6"/>
<dbReference type="RefSeq" id="WP_101579189.1">
    <property type="nucleotide sequence ID" value="NZ_PGVA01000066.1"/>
</dbReference>
<gene>
    <name evidence="2" type="ORF">CU635_20305</name>
    <name evidence="3" type="ORF">CVD25_21070</name>
</gene>
<protein>
    <submittedName>
        <fullName evidence="2">Uncharacterized protein</fullName>
    </submittedName>
</protein>
<accession>A0A2N5GGU6</accession>
<evidence type="ECO:0000313" key="5">
    <source>
        <dbReference type="Proteomes" id="UP000235114"/>
    </source>
</evidence>
<keyword evidence="1" id="KW-0175">Coiled coil</keyword>
<evidence type="ECO:0000313" key="4">
    <source>
        <dbReference type="Proteomes" id="UP000234951"/>
    </source>
</evidence>
<comment type="caution">
    <text evidence="2">The sequence shown here is derived from an EMBL/GenBank/DDBJ whole genome shotgun (WGS) entry which is preliminary data.</text>
</comment>
<organism evidence="2 4">
    <name type="scientific">Bacillus canaveralius</name>
    <dbReference type="NCBI Taxonomy" id="1403243"/>
    <lineage>
        <taxon>Bacteria</taxon>
        <taxon>Bacillati</taxon>
        <taxon>Bacillota</taxon>
        <taxon>Bacilli</taxon>
        <taxon>Bacillales</taxon>
        <taxon>Bacillaceae</taxon>
        <taxon>Bacillus</taxon>
    </lineage>
</organism>
<evidence type="ECO:0000313" key="2">
    <source>
        <dbReference type="EMBL" id="PLR79968.1"/>
    </source>
</evidence>
<evidence type="ECO:0000256" key="1">
    <source>
        <dbReference type="SAM" id="Coils"/>
    </source>
</evidence>
<feature type="coiled-coil region" evidence="1">
    <location>
        <begin position="4"/>
        <end position="59"/>
    </location>
</feature>
<reference evidence="2 4" key="1">
    <citation type="submission" date="2017-11" db="EMBL/GenBank/DDBJ databases">
        <title>Comparitive Functional Genomics of Dry Heat Resistant strains isolated from the Viking Spacecraft.</title>
        <authorList>
            <person name="Seuylemezian A."/>
            <person name="Cooper K."/>
            <person name="Vaishampayan P."/>
        </authorList>
    </citation>
    <scope>NUCLEOTIDE SEQUENCE [LARGE SCALE GENOMIC DNA]</scope>
    <source>
        <strain evidence="2 4">M4.6</strain>
    </source>
</reference>